<feature type="domain" description="Sigma-54 factor interaction" evidence="6">
    <location>
        <begin position="143"/>
        <end position="372"/>
    </location>
</feature>
<gene>
    <name evidence="8" type="ORF">LCGC14_1395570</name>
</gene>
<dbReference type="AlphaFoldDB" id="A0A0F9JYU3"/>
<dbReference type="InterPro" id="IPR011006">
    <property type="entry name" value="CheY-like_superfamily"/>
</dbReference>
<dbReference type="GO" id="GO:0043565">
    <property type="term" value="F:sequence-specific DNA binding"/>
    <property type="evidence" value="ECO:0007669"/>
    <property type="project" value="InterPro"/>
</dbReference>
<dbReference type="PANTHER" id="PTHR32071">
    <property type="entry name" value="TRANSCRIPTIONAL REGULATORY PROTEIN"/>
    <property type="match status" value="1"/>
</dbReference>
<evidence type="ECO:0000256" key="3">
    <source>
        <dbReference type="ARBA" id="ARBA00023015"/>
    </source>
</evidence>
<dbReference type="Gene3D" id="3.40.50.2300">
    <property type="match status" value="1"/>
</dbReference>
<dbReference type="CDD" id="cd00156">
    <property type="entry name" value="REC"/>
    <property type="match status" value="1"/>
</dbReference>
<dbReference type="SMART" id="SM00382">
    <property type="entry name" value="AAA"/>
    <property type="match status" value="1"/>
</dbReference>
<dbReference type="PROSITE" id="PS50045">
    <property type="entry name" value="SIGMA54_INTERACT_4"/>
    <property type="match status" value="1"/>
</dbReference>
<feature type="domain" description="Response regulatory" evidence="7">
    <location>
        <begin position="4"/>
        <end position="118"/>
    </location>
</feature>
<dbReference type="SMART" id="SM00448">
    <property type="entry name" value="REC"/>
    <property type="match status" value="1"/>
</dbReference>
<dbReference type="InterPro" id="IPR002197">
    <property type="entry name" value="HTH_Fis"/>
</dbReference>
<dbReference type="GO" id="GO:0005524">
    <property type="term" value="F:ATP binding"/>
    <property type="evidence" value="ECO:0007669"/>
    <property type="project" value="UniProtKB-KW"/>
</dbReference>
<dbReference type="PRINTS" id="PR01590">
    <property type="entry name" value="HTHFIS"/>
</dbReference>
<keyword evidence="3" id="KW-0805">Transcription regulation</keyword>
<evidence type="ECO:0000313" key="8">
    <source>
        <dbReference type="EMBL" id="KKM74913.1"/>
    </source>
</evidence>
<dbReference type="InterPro" id="IPR058031">
    <property type="entry name" value="AAA_lid_NorR"/>
</dbReference>
<dbReference type="FunFam" id="3.40.50.300:FF:000006">
    <property type="entry name" value="DNA-binding transcriptional regulator NtrC"/>
    <property type="match status" value="1"/>
</dbReference>
<dbReference type="Pfam" id="PF00072">
    <property type="entry name" value="Response_reg"/>
    <property type="match status" value="1"/>
</dbReference>
<dbReference type="PROSITE" id="PS00688">
    <property type="entry name" value="SIGMA54_INTERACT_3"/>
    <property type="match status" value="1"/>
</dbReference>
<accession>A0A0F9JYU3</accession>
<keyword evidence="5" id="KW-0804">Transcription</keyword>
<dbReference type="Gene3D" id="1.10.10.60">
    <property type="entry name" value="Homeodomain-like"/>
    <property type="match status" value="1"/>
</dbReference>
<dbReference type="PROSITE" id="PS00676">
    <property type="entry name" value="SIGMA54_INTERACT_2"/>
    <property type="match status" value="1"/>
</dbReference>
<dbReference type="SUPFAM" id="SSF52540">
    <property type="entry name" value="P-loop containing nucleoside triphosphate hydrolases"/>
    <property type="match status" value="1"/>
</dbReference>
<dbReference type="InterPro" id="IPR025943">
    <property type="entry name" value="Sigma_54_int_dom_ATP-bd_2"/>
</dbReference>
<evidence type="ECO:0000256" key="1">
    <source>
        <dbReference type="ARBA" id="ARBA00022741"/>
    </source>
</evidence>
<dbReference type="Pfam" id="PF00158">
    <property type="entry name" value="Sigma54_activat"/>
    <property type="match status" value="1"/>
</dbReference>
<dbReference type="EMBL" id="LAZR01009063">
    <property type="protein sequence ID" value="KKM74913.1"/>
    <property type="molecule type" value="Genomic_DNA"/>
</dbReference>
<organism evidence="8">
    <name type="scientific">marine sediment metagenome</name>
    <dbReference type="NCBI Taxonomy" id="412755"/>
    <lineage>
        <taxon>unclassified sequences</taxon>
        <taxon>metagenomes</taxon>
        <taxon>ecological metagenomes</taxon>
    </lineage>
</organism>
<dbReference type="Gene3D" id="1.10.8.60">
    <property type="match status" value="1"/>
</dbReference>
<keyword evidence="2" id="KW-0067">ATP-binding</keyword>
<dbReference type="Gene3D" id="3.40.50.300">
    <property type="entry name" value="P-loop containing nucleotide triphosphate hydrolases"/>
    <property type="match status" value="1"/>
</dbReference>
<dbReference type="PROSITE" id="PS00675">
    <property type="entry name" value="SIGMA54_INTERACT_1"/>
    <property type="match status" value="1"/>
</dbReference>
<evidence type="ECO:0000256" key="2">
    <source>
        <dbReference type="ARBA" id="ARBA00022840"/>
    </source>
</evidence>
<dbReference type="InterPro" id="IPR025662">
    <property type="entry name" value="Sigma_54_int_dom_ATP-bd_1"/>
</dbReference>
<proteinExistence type="predicted"/>
<evidence type="ECO:0000259" key="6">
    <source>
        <dbReference type="PROSITE" id="PS50045"/>
    </source>
</evidence>
<keyword evidence="4" id="KW-0238">DNA-binding</keyword>
<dbReference type="SUPFAM" id="SSF46689">
    <property type="entry name" value="Homeodomain-like"/>
    <property type="match status" value="1"/>
</dbReference>
<reference evidence="8" key="1">
    <citation type="journal article" date="2015" name="Nature">
        <title>Complex archaea that bridge the gap between prokaryotes and eukaryotes.</title>
        <authorList>
            <person name="Spang A."/>
            <person name="Saw J.H."/>
            <person name="Jorgensen S.L."/>
            <person name="Zaremba-Niedzwiedzka K."/>
            <person name="Martijn J."/>
            <person name="Lind A.E."/>
            <person name="van Eijk R."/>
            <person name="Schleper C."/>
            <person name="Guy L."/>
            <person name="Ettema T.J."/>
        </authorList>
    </citation>
    <scope>NUCLEOTIDE SEQUENCE</scope>
</reference>
<dbReference type="GO" id="GO:0006355">
    <property type="term" value="P:regulation of DNA-templated transcription"/>
    <property type="evidence" value="ECO:0007669"/>
    <property type="project" value="InterPro"/>
</dbReference>
<dbReference type="GO" id="GO:0000160">
    <property type="term" value="P:phosphorelay signal transduction system"/>
    <property type="evidence" value="ECO:0007669"/>
    <property type="project" value="InterPro"/>
</dbReference>
<evidence type="ECO:0000256" key="5">
    <source>
        <dbReference type="ARBA" id="ARBA00023163"/>
    </source>
</evidence>
<evidence type="ECO:0000256" key="4">
    <source>
        <dbReference type="ARBA" id="ARBA00023125"/>
    </source>
</evidence>
<dbReference type="Pfam" id="PF25601">
    <property type="entry name" value="AAA_lid_14"/>
    <property type="match status" value="1"/>
</dbReference>
<dbReference type="InterPro" id="IPR027417">
    <property type="entry name" value="P-loop_NTPase"/>
</dbReference>
<dbReference type="InterPro" id="IPR009057">
    <property type="entry name" value="Homeodomain-like_sf"/>
</dbReference>
<dbReference type="InterPro" id="IPR002078">
    <property type="entry name" value="Sigma_54_int"/>
</dbReference>
<dbReference type="InterPro" id="IPR001789">
    <property type="entry name" value="Sig_transdc_resp-reg_receiver"/>
</dbReference>
<sequence length="458" mass="51825">MTRLVLIVDDEKAARFGMRMALEKDGYNVLEANDSTSAFDIIRTKKPALIFLDINMPQVNGIQILEKINSFENPPMVVIVTAYGSERTAVNAMKKGAYDYIAKPYEIDELRLIAKNTFEKLALEEENARLRSEIDRLVPMGEIVGRSQVMEDVFNKIEKVGPSDVTVLIQGESGSGKELVAKEIHKRSMRRDKSMIIMNCAALPETLIESELFGHEKGAFTGAAEKRLGKFELADKGTIFLDEIGDMSPNTQSKVLRVLQEQSFERLGGTETLHVDVRVISATHKDLLKEIKEGKFREDLYYRLKVVEVSLPPLRARKEDILILTDKFIRFFSAKHSKNVKSISNEAANIFTRYDWPGNVRELQNAIESAVVMANVETLGIDDFPEEVKNSNTYYGSGFNVDYNLPFRDAKKIAVEAFERDFVSKKLKESNGNISKTAEALDMHRQSLQQKIKELNLK</sequence>
<dbReference type="CDD" id="cd00009">
    <property type="entry name" value="AAA"/>
    <property type="match status" value="1"/>
</dbReference>
<keyword evidence="1" id="KW-0547">Nucleotide-binding</keyword>
<dbReference type="PROSITE" id="PS50110">
    <property type="entry name" value="RESPONSE_REGULATORY"/>
    <property type="match status" value="1"/>
</dbReference>
<dbReference type="InterPro" id="IPR025944">
    <property type="entry name" value="Sigma_54_int_dom_CS"/>
</dbReference>
<dbReference type="InterPro" id="IPR003593">
    <property type="entry name" value="AAA+_ATPase"/>
</dbReference>
<dbReference type="SUPFAM" id="SSF52172">
    <property type="entry name" value="CheY-like"/>
    <property type="match status" value="1"/>
</dbReference>
<name>A0A0F9JYU3_9ZZZZ</name>
<dbReference type="Pfam" id="PF02954">
    <property type="entry name" value="HTH_8"/>
    <property type="match status" value="1"/>
</dbReference>
<evidence type="ECO:0000259" key="7">
    <source>
        <dbReference type="PROSITE" id="PS50110"/>
    </source>
</evidence>
<dbReference type="PANTHER" id="PTHR32071:SF113">
    <property type="entry name" value="ALGINATE BIOSYNTHESIS TRANSCRIPTIONAL REGULATORY PROTEIN ALGB"/>
    <property type="match status" value="1"/>
</dbReference>
<protein>
    <submittedName>
        <fullName evidence="8">Uncharacterized protein</fullName>
    </submittedName>
</protein>
<comment type="caution">
    <text evidence="8">The sequence shown here is derived from an EMBL/GenBank/DDBJ whole genome shotgun (WGS) entry which is preliminary data.</text>
</comment>